<evidence type="ECO:0000313" key="2">
    <source>
        <dbReference type="EMBL" id="KAJ3595397.1"/>
    </source>
</evidence>
<keyword evidence="3" id="KW-1185">Reference proteome</keyword>
<protein>
    <submittedName>
        <fullName evidence="2">Uncharacterized protein</fullName>
    </submittedName>
</protein>
<sequence length="85" mass="9608">MVRSRVGEGESSGERGSGEELRTSWLTGAKQRGARRAGPISRRIEGMKEQEEILLEETPRDRVDLPLVRGFEDVLQRVESRRGKS</sequence>
<dbReference type="AlphaFoldDB" id="A0A9Q0DZJ6"/>
<gene>
    <name evidence="2" type="ORF">NHX12_004701</name>
</gene>
<feature type="compositionally biased region" description="Basic and acidic residues" evidence="1">
    <location>
        <begin position="1"/>
        <end position="22"/>
    </location>
</feature>
<reference evidence="2" key="1">
    <citation type="submission" date="2022-07" db="EMBL/GenBank/DDBJ databases">
        <title>Chromosome-level genome of Muraenolepis orangiensis.</title>
        <authorList>
            <person name="Kim J."/>
        </authorList>
    </citation>
    <scope>NUCLEOTIDE SEQUENCE</scope>
    <source>
        <strain evidence="2">KU_S4_2022</strain>
        <tissue evidence="2">Muscle</tissue>
    </source>
</reference>
<proteinExistence type="predicted"/>
<evidence type="ECO:0000256" key="1">
    <source>
        <dbReference type="SAM" id="MobiDB-lite"/>
    </source>
</evidence>
<dbReference type="Proteomes" id="UP001148018">
    <property type="component" value="Unassembled WGS sequence"/>
</dbReference>
<evidence type="ECO:0000313" key="3">
    <source>
        <dbReference type="Proteomes" id="UP001148018"/>
    </source>
</evidence>
<name>A0A9Q0DZJ6_9TELE</name>
<dbReference type="EMBL" id="JANIIK010000111">
    <property type="protein sequence ID" value="KAJ3595397.1"/>
    <property type="molecule type" value="Genomic_DNA"/>
</dbReference>
<accession>A0A9Q0DZJ6</accession>
<feature type="region of interest" description="Disordered" evidence="1">
    <location>
        <begin position="1"/>
        <end position="40"/>
    </location>
</feature>
<comment type="caution">
    <text evidence="2">The sequence shown here is derived from an EMBL/GenBank/DDBJ whole genome shotgun (WGS) entry which is preliminary data.</text>
</comment>
<organism evidence="2 3">
    <name type="scientific">Muraenolepis orangiensis</name>
    <name type="common">Patagonian moray cod</name>
    <dbReference type="NCBI Taxonomy" id="630683"/>
    <lineage>
        <taxon>Eukaryota</taxon>
        <taxon>Metazoa</taxon>
        <taxon>Chordata</taxon>
        <taxon>Craniata</taxon>
        <taxon>Vertebrata</taxon>
        <taxon>Euteleostomi</taxon>
        <taxon>Actinopterygii</taxon>
        <taxon>Neopterygii</taxon>
        <taxon>Teleostei</taxon>
        <taxon>Neoteleostei</taxon>
        <taxon>Acanthomorphata</taxon>
        <taxon>Zeiogadaria</taxon>
        <taxon>Gadariae</taxon>
        <taxon>Gadiformes</taxon>
        <taxon>Muraenolepidoidei</taxon>
        <taxon>Muraenolepididae</taxon>
        <taxon>Muraenolepis</taxon>
    </lineage>
</organism>